<dbReference type="EMBL" id="JADEWB010000324">
    <property type="protein sequence ID" value="MBE9239299.1"/>
    <property type="molecule type" value="Genomic_DNA"/>
</dbReference>
<comment type="caution">
    <text evidence="1">The sequence shown here is derived from an EMBL/GenBank/DDBJ whole genome shotgun (WGS) entry which is preliminary data.</text>
</comment>
<evidence type="ECO:0000313" key="2">
    <source>
        <dbReference type="Proteomes" id="UP000606776"/>
    </source>
</evidence>
<organism evidence="1 2">
    <name type="scientific">Sphaerospermopsis aphanizomenoides LEGE 00250</name>
    <dbReference type="NCBI Taxonomy" id="2777972"/>
    <lineage>
        <taxon>Bacteria</taxon>
        <taxon>Bacillati</taxon>
        <taxon>Cyanobacteriota</taxon>
        <taxon>Cyanophyceae</taxon>
        <taxon>Nostocales</taxon>
        <taxon>Aphanizomenonaceae</taxon>
        <taxon>Sphaerospermopsis</taxon>
        <taxon>Sphaerospermopsis aphanizomenoides</taxon>
    </lineage>
</organism>
<keyword evidence="2" id="KW-1185">Reference proteome</keyword>
<dbReference type="RefSeq" id="WP_193944435.1">
    <property type="nucleotide sequence ID" value="NZ_JADEWB010000324.1"/>
</dbReference>
<name>A0ABR9VLB9_9CYAN</name>
<protein>
    <submittedName>
        <fullName evidence="1">Uncharacterized protein</fullName>
    </submittedName>
</protein>
<accession>A0ABR9VLB9</accession>
<proteinExistence type="predicted"/>
<dbReference type="Proteomes" id="UP000606776">
    <property type="component" value="Unassembled WGS sequence"/>
</dbReference>
<gene>
    <name evidence="1" type="ORF">IQ227_25660</name>
</gene>
<sequence>MWEIKRLFNQIHRQLAILMLAGLIWLIGLPMLSAQAAGYYSLKNQKPEITRPYYSNKAGKLVRTDVVRPFYSTKERGKAKVYTTPEIGDDYIESGKRAGEVIPKDLGTGSRQKNPIKMLKRAGEELGNEPLKRTFGAQDYEKSEIEQELIRNKAARGACPKLTIY</sequence>
<reference evidence="1 2" key="1">
    <citation type="submission" date="2020-10" db="EMBL/GenBank/DDBJ databases">
        <authorList>
            <person name="Castelo-Branco R."/>
            <person name="Eusebio N."/>
            <person name="Adriana R."/>
            <person name="Vieira A."/>
            <person name="Brugerolle De Fraissinette N."/>
            <person name="Rezende De Castro R."/>
            <person name="Schneider M.P."/>
            <person name="Vasconcelos V."/>
            <person name="Leao P.N."/>
        </authorList>
    </citation>
    <scope>NUCLEOTIDE SEQUENCE [LARGE SCALE GENOMIC DNA]</scope>
    <source>
        <strain evidence="1 2">LEGE 00250</strain>
    </source>
</reference>
<evidence type="ECO:0000313" key="1">
    <source>
        <dbReference type="EMBL" id="MBE9239299.1"/>
    </source>
</evidence>